<dbReference type="Proteomes" id="UP001182908">
    <property type="component" value="Chromosome"/>
</dbReference>
<sequence>MENKTLQTVKVTDIAPNPHNPRLVFEEGALSELRKSIEKVGILVPLTVYENRKGTPPERYILLDGERRWRCAQELSMEEIPVNIIDEPEGVTQNILYMFNIHHFRKEWALFPTALKLEMIIRELGTDNERTLHEFTGVNRSTIRRCRILLWFPHKYRNYLMEKGAKISTDFFIELHPIAKRLSHESKFYFSEGTERLVDKMIDKFLDGHIVDVKDFREIRKSMAYYEKSNNFEEFIDKIEMFINNSDCELDIFMSTEVENDKVRQNILKYTSYLINNLKDINPDLISDYYFVNQIKALHDQVENILEEID</sequence>
<dbReference type="Pfam" id="PF02195">
    <property type="entry name" value="ParB_N"/>
    <property type="match status" value="1"/>
</dbReference>
<evidence type="ECO:0000313" key="2">
    <source>
        <dbReference type="EMBL" id="WMW24682.1"/>
    </source>
</evidence>
<organism evidence="2 3">
    <name type="scientific">Methanolobus sediminis</name>
    <dbReference type="NCBI Taxonomy" id="3072978"/>
    <lineage>
        <taxon>Archaea</taxon>
        <taxon>Methanobacteriati</taxon>
        <taxon>Methanobacteriota</taxon>
        <taxon>Stenosarchaea group</taxon>
        <taxon>Methanomicrobia</taxon>
        <taxon>Methanosarcinales</taxon>
        <taxon>Methanosarcinaceae</taxon>
        <taxon>Methanolobus</taxon>
    </lineage>
</organism>
<reference evidence="2 3" key="1">
    <citation type="submission" date="2023-08" db="EMBL/GenBank/DDBJ databases">
        <title>Methanolobus mangrovi sp. nov. and Methanolobus sediminis sp. nov, two novel methylotrophic methanogens isolated from mangrove sediments in China.</title>
        <authorList>
            <person name="Zhou J."/>
        </authorList>
    </citation>
    <scope>NUCLEOTIDE SEQUENCE [LARGE SCALE GENOMIC DNA]</scope>
    <source>
        <strain evidence="2 3">FTZ6</strain>
    </source>
</reference>
<dbReference type="Gene3D" id="3.90.1530.10">
    <property type="entry name" value="Conserved hypothetical protein from pyrococcus furiosus pfu- 392566-001, ParB domain"/>
    <property type="match status" value="1"/>
</dbReference>
<evidence type="ECO:0000259" key="1">
    <source>
        <dbReference type="SMART" id="SM00470"/>
    </source>
</evidence>
<dbReference type="InterPro" id="IPR050336">
    <property type="entry name" value="Chromosome_partition/occlusion"/>
</dbReference>
<dbReference type="InterPro" id="IPR003115">
    <property type="entry name" value="ParB_N"/>
</dbReference>
<dbReference type="SMART" id="SM00470">
    <property type="entry name" value="ParB"/>
    <property type="match status" value="1"/>
</dbReference>
<name>A0AA51UJH4_9EURY</name>
<gene>
    <name evidence="2" type="ORF">RE474_11420</name>
</gene>
<evidence type="ECO:0000313" key="3">
    <source>
        <dbReference type="Proteomes" id="UP001182908"/>
    </source>
</evidence>
<feature type="domain" description="ParB-like N-terminal" evidence="1">
    <location>
        <begin position="7"/>
        <end position="101"/>
    </location>
</feature>
<accession>A0AA51UJH4</accession>
<proteinExistence type="predicted"/>
<dbReference type="GO" id="GO:0003677">
    <property type="term" value="F:DNA binding"/>
    <property type="evidence" value="ECO:0007669"/>
    <property type="project" value="InterPro"/>
</dbReference>
<dbReference type="KEGG" id="mseb:RE474_11420"/>
<dbReference type="GeneID" id="84233335"/>
<dbReference type="AlphaFoldDB" id="A0AA51UJH4"/>
<keyword evidence="3" id="KW-1185">Reference proteome</keyword>
<dbReference type="EMBL" id="CP133592">
    <property type="protein sequence ID" value="WMW24682.1"/>
    <property type="molecule type" value="Genomic_DNA"/>
</dbReference>
<dbReference type="RefSeq" id="WP_309310491.1">
    <property type="nucleotide sequence ID" value="NZ_CP133592.1"/>
</dbReference>
<dbReference type="InterPro" id="IPR036086">
    <property type="entry name" value="ParB/Sulfiredoxin_sf"/>
</dbReference>
<dbReference type="SUPFAM" id="SSF110849">
    <property type="entry name" value="ParB/Sulfiredoxin"/>
    <property type="match status" value="1"/>
</dbReference>
<dbReference type="GO" id="GO:0045881">
    <property type="term" value="P:positive regulation of sporulation resulting in formation of a cellular spore"/>
    <property type="evidence" value="ECO:0007669"/>
    <property type="project" value="TreeGrafter"/>
</dbReference>
<dbReference type="InterPro" id="IPR004437">
    <property type="entry name" value="ParB/RepB/Spo0J"/>
</dbReference>
<dbReference type="PANTHER" id="PTHR33375:SF1">
    <property type="entry name" value="CHROMOSOME-PARTITIONING PROTEIN PARB-RELATED"/>
    <property type="match status" value="1"/>
</dbReference>
<dbReference type="NCBIfam" id="TIGR00180">
    <property type="entry name" value="parB_part"/>
    <property type="match status" value="1"/>
</dbReference>
<dbReference type="GO" id="GO:0007059">
    <property type="term" value="P:chromosome segregation"/>
    <property type="evidence" value="ECO:0007669"/>
    <property type="project" value="TreeGrafter"/>
</dbReference>
<dbReference type="GO" id="GO:0005694">
    <property type="term" value="C:chromosome"/>
    <property type="evidence" value="ECO:0007669"/>
    <property type="project" value="TreeGrafter"/>
</dbReference>
<dbReference type="PANTHER" id="PTHR33375">
    <property type="entry name" value="CHROMOSOME-PARTITIONING PROTEIN PARB-RELATED"/>
    <property type="match status" value="1"/>
</dbReference>
<protein>
    <submittedName>
        <fullName evidence="2">ParB/RepB/Spo0J family partition protein</fullName>
    </submittedName>
</protein>